<evidence type="ECO:0000313" key="15">
    <source>
        <dbReference type="Proteomes" id="UP000593565"/>
    </source>
</evidence>
<keyword evidence="9" id="KW-0539">Nucleus</keyword>
<evidence type="ECO:0000313" key="14">
    <source>
        <dbReference type="EMBL" id="KAF4076766.1"/>
    </source>
</evidence>
<organism evidence="14 15">
    <name type="scientific">Ameiurus melas</name>
    <name type="common">Black bullhead</name>
    <name type="synonym">Silurus melas</name>
    <dbReference type="NCBI Taxonomy" id="219545"/>
    <lineage>
        <taxon>Eukaryota</taxon>
        <taxon>Metazoa</taxon>
        <taxon>Chordata</taxon>
        <taxon>Craniata</taxon>
        <taxon>Vertebrata</taxon>
        <taxon>Euteleostomi</taxon>
        <taxon>Actinopterygii</taxon>
        <taxon>Neopterygii</taxon>
        <taxon>Teleostei</taxon>
        <taxon>Ostariophysi</taxon>
        <taxon>Siluriformes</taxon>
        <taxon>Ictaluridae</taxon>
        <taxon>Ameiurus</taxon>
    </lineage>
</organism>
<keyword evidence="8" id="KW-0234">DNA repair</keyword>
<dbReference type="InterPro" id="IPR042320">
    <property type="entry name" value="MMS22-like"/>
</dbReference>
<dbReference type="PANTHER" id="PTHR28547:SF1">
    <property type="entry name" value="PROTEIN MMS22-LIKE"/>
    <property type="match status" value="1"/>
</dbReference>
<keyword evidence="7" id="KW-0156">Chromatin regulator</keyword>
<evidence type="ECO:0000256" key="8">
    <source>
        <dbReference type="ARBA" id="ARBA00023204"/>
    </source>
</evidence>
<reference evidence="14 15" key="1">
    <citation type="submission" date="2020-02" db="EMBL/GenBank/DDBJ databases">
        <title>A chromosome-scale genome assembly of the black bullhead catfish (Ameiurus melas).</title>
        <authorList>
            <person name="Wen M."/>
            <person name="Zham M."/>
            <person name="Cabau C."/>
            <person name="Klopp C."/>
            <person name="Donnadieu C."/>
            <person name="Roques C."/>
            <person name="Bouchez O."/>
            <person name="Lampietro C."/>
            <person name="Jouanno E."/>
            <person name="Herpin A."/>
            <person name="Louis A."/>
            <person name="Berthelot C."/>
            <person name="Parey E."/>
            <person name="Roest-Crollius H."/>
            <person name="Braasch I."/>
            <person name="Postlethwait J."/>
            <person name="Robinson-Rechavi M."/>
            <person name="Echchiki A."/>
            <person name="Begum T."/>
            <person name="Montfort J."/>
            <person name="Schartl M."/>
            <person name="Bobe J."/>
            <person name="Guiguen Y."/>
        </authorList>
    </citation>
    <scope>NUCLEOTIDE SEQUENCE [LARGE SCALE GENOMIC DNA]</scope>
    <source>
        <strain evidence="14">M_S1</strain>
        <tissue evidence="14">Blood</tissue>
    </source>
</reference>
<evidence type="ECO:0000256" key="4">
    <source>
        <dbReference type="ARBA" id="ARBA00021061"/>
    </source>
</evidence>
<dbReference type="Pfam" id="PF14910">
    <property type="entry name" value="MMS22L_N"/>
    <property type="match status" value="1"/>
</dbReference>
<dbReference type="GO" id="GO:0000724">
    <property type="term" value="P:double-strand break repair via homologous recombination"/>
    <property type="evidence" value="ECO:0007669"/>
    <property type="project" value="InterPro"/>
</dbReference>
<comment type="subcellular location">
    <subcellularLocation>
        <location evidence="2">Chromosome</location>
    </subcellularLocation>
    <subcellularLocation>
        <location evidence="1">Nucleus</location>
    </subcellularLocation>
</comment>
<proteinExistence type="inferred from homology"/>
<feature type="domain" description="MMS22-like C-terminal" evidence="13">
    <location>
        <begin position="897"/>
        <end position="1272"/>
    </location>
</feature>
<feature type="domain" description="Protein MMS22-like N-terminal" evidence="12">
    <location>
        <begin position="96"/>
        <end position="787"/>
    </location>
</feature>
<evidence type="ECO:0000256" key="3">
    <source>
        <dbReference type="ARBA" id="ARBA00006585"/>
    </source>
</evidence>
<comment type="similarity">
    <text evidence="3">Belongs to the MMS22 family. MMS22L subfamily.</text>
</comment>
<protein>
    <recommendedName>
        <fullName evidence="4">Protein MMS22-like</fullName>
    </recommendedName>
    <alternativeName>
        <fullName evidence="10">Methyl methanesulfonate-sensitivity protein 22-like</fullName>
    </alternativeName>
</protein>
<sequence length="1286" mass="143950">MTSEAQVWCLYLHTGASCLNSVKNLWANHRLSLGSRYVHTHAHCARFQSAVLLYSDESLELSTLLSKMDDDFSQSLTPPVSPFVDEELGDSSFTRPPCFSCAFEKGREEARALSSDGYVSRGVLKRSILKLDPAPADFEVDTVDLFGFSWVTETALLESTQLLFGLFRQKVFRLETLVQSSSHDFGQASSLHYEAEELRQQCVIFLTYVKVFIHRFVEEPDPLAEEFPSFSQMEEQFPSTLVEQLFSVTLLIGRLKDLPANVQSAFTIHHQGKLFPPSWHLLHLHLDIHWAILEILHIFGQKMTGQVVYARRFVDLTGETLTNVSLFEDHLNNLLCDLITHAMNKYSKVRPTEAVMSHHYQCVCTKEMWILLIHFLEHRSKTLHTQSFWAYVNALLDSILKGAPSGVEAHCKDVLGFTWWLITHLAQLGMYNHNGVLQNEKQLDDNWSFVCNLLKSSCDVKAAVQEEQMRMYVHCCLTLSMVWVPSLSAINTLWDFFSKNLNGSFSVPWLGVSGLASIGSTPLALLEQAKSCCSPAPLNSANHAHLYSSTNSFLIFLRMLALHLKQESGDPWRQIKGRIYSKFHERRMAELSESGLHHFLLLFLVLSLRADLEDATGRAFDLLALRLPAATAVMSWRGRLALLLGFVERGVDVGGAATRISASFSSAAREFYLKTTPVPRRAELWRLISAYLDGVGQVWQSSATLCLSEEKLINEGFGLLLPACGAKELDTVLDFLQMALTQLRRVQQCSQCAGAALPLGVVKERHLAVAVTLWTHFLPFLRTLRMSQTPPEELAHAAAGFTLLALDLPNSAPQDLQPRPLLAMIQCFGWDEMLKPLLVTRYLNNLLQKEELVRKMCSTGDSAQALCVRAWIRCIVQQHQHNNTDTHNSRTDRTLEEQLAEMTALILRLPEVESLLQRAGLNTNAAMQDPKTALTLFIKCVGRVYCGLQQQPERASLVCKALEYVGDIMKFIKPNLMNKSTEGLHTTYWTLGCVVKHWSPILATSKAQSLLLRIIDVLLLPHSLLQDKAPPPQLISAIRDTLPLYLQGLSVAVGVSQTQVSYLKQQLRSVITQYLNRFLPATPTVGAVANHPVLLAGCEATPTARGAALRRTILQALRENFLQFRGHAPPPRLAAVLMFLLELLRRNNDSDPTLLTVPLGHVLRCVMLVNEPQVKKLSTESVQLIVERCSSAPRDEPCEQLITVLRAFVEESEGVYELQMYSALETVAILSPLAVSALIPILSQSLRNTEQKRGIGKNASLRNAYRTLLALLGDAGQAEMIVLEED</sequence>
<dbReference type="GO" id="GO:0031297">
    <property type="term" value="P:replication fork processing"/>
    <property type="evidence" value="ECO:0007669"/>
    <property type="project" value="InterPro"/>
</dbReference>
<keyword evidence="6" id="KW-0227">DNA damage</keyword>
<evidence type="ECO:0000259" key="12">
    <source>
        <dbReference type="Pfam" id="PF14910"/>
    </source>
</evidence>
<evidence type="ECO:0000256" key="6">
    <source>
        <dbReference type="ARBA" id="ARBA00022763"/>
    </source>
</evidence>
<dbReference type="InterPro" id="IPR029424">
    <property type="entry name" value="MMS22L_C"/>
</dbReference>
<dbReference type="EMBL" id="JAAGNN010000019">
    <property type="protein sequence ID" value="KAF4076766.1"/>
    <property type="molecule type" value="Genomic_DNA"/>
</dbReference>
<name>A0A7J6A1Z4_AMEME</name>
<evidence type="ECO:0000256" key="2">
    <source>
        <dbReference type="ARBA" id="ARBA00004286"/>
    </source>
</evidence>
<evidence type="ECO:0000256" key="7">
    <source>
        <dbReference type="ARBA" id="ARBA00022853"/>
    </source>
</evidence>
<evidence type="ECO:0000256" key="5">
    <source>
        <dbReference type="ARBA" id="ARBA00022454"/>
    </source>
</evidence>
<comment type="function">
    <text evidence="11">Component of the MMS22L-TONSL complex, a complex that promotes homologous recombination-mediated repair of double-strand breaks (DSBs) at stalled or collapsed replication forks. The MMS22L-TONSL complex is required to maintain genome integrity during DNA replication. It mediates the assembly of RAD51 filaments on single-stranded DNA (ssDNA): the MMS22L-TONSL complex is recruited to DSBs following histone replacement by histone chaperones and eviction of the replication protein A complex (RPA/RP-A) from DSBs. Following recruitment to DSBs, the TONSL-MMS22L complex promotes recruitment of RAD51 filaments and subsequent homologous recombination. Within the complex, MMS22L acts by binding ssDNA.</text>
</comment>
<evidence type="ECO:0000259" key="13">
    <source>
        <dbReference type="Pfam" id="PF14911"/>
    </source>
</evidence>
<dbReference type="Pfam" id="PF14911">
    <property type="entry name" value="MMS22L_C"/>
    <property type="match status" value="1"/>
</dbReference>
<dbReference type="Proteomes" id="UP000593565">
    <property type="component" value="Unassembled WGS sequence"/>
</dbReference>
<evidence type="ECO:0000256" key="11">
    <source>
        <dbReference type="ARBA" id="ARBA00045147"/>
    </source>
</evidence>
<evidence type="ECO:0000256" key="10">
    <source>
        <dbReference type="ARBA" id="ARBA00033326"/>
    </source>
</evidence>
<dbReference type="InterPro" id="IPR029425">
    <property type="entry name" value="MMS22L_N"/>
</dbReference>
<keyword evidence="5" id="KW-0158">Chromosome</keyword>
<dbReference type="PANTHER" id="PTHR28547">
    <property type="entry name" value="PROTEIN MMS22-LIKE"/>
    <property type="match status" value="1"/>
</dbReference>
<keyword evidence="15" id="KW-1185">Reference proteome</keyword>
<dbReference type="GO" id="GO:0043596">
    <property type="term" value="C:nuclear replication fork"/>
    <property type="evidence" value="ECO:0007669"/>
    <property type="project" value="TreeGrafter"/>
</dbReference>
<accession>A0A7J6A1Z4</accession>
<evidence type="ECO:0000256" key="1">
    <source>
        <dbReference type="ARBA" id="ARBA00004123"/>
    </source>
</evidence>
<dbReference type="GO" id="GO:0006325">
    <property type="term" value="P:chromatin organization"/>
    <property type="evidence" value="ECO:0007669"/>
    <property type="project" value="UniProtKB-KW"/>
</dbReference>
<evidence type="ECO:0000256" key="9">
    <source>
        <dbReference type="ARBA" id="ARBA00023242"/>
    </source>
</evidence>
<gene>
    <name evidence="14" type="ORF">AMELA_G00218900</name>
</gene>
<comment type="caution">
    <text evidence="14">The sequence shown here is derived from an EMBL/GenBank/DDBJ whole genome shotgun (WGS) entry which is preliminary data.</text>
</comment>